<feature type="domain" description="2EXR" evidence="2">
    <location>
        <begin position="50"/>
        <end position="167"/>
    </location>
</feature>
<gene>
    <name evidence="3" type="ORF">F53441_1704</name>
</gene>
<organism evidence="3 4">
    <name type="scientific">Fusarium austroafricanum</name>
    <dbReference type="NCBI Taxonomy" id="2364996"/>
    <lineage>
        <taxon>Eukaryota</taxon>
        <taxon>Fungi</taxon>
        <taxon>Dikarya</taxon>
        <taxon>Ascomycota</taxon>
        <taxon>Pezizomycotina</taxon>
        <taxon>Sordariomycetes</taxon>
        <taxon>Hypocreomycetidae</taxon>
        <taxon>Hypocreales</taxon>
        <taxon>Nectriaceae</taxon>
        <taxon>Fusarium</taxon>
        <taxon>Fusarium concolor species complex</taxon>
    </lineage>
</organism>
<evidence type="ECO:0000313" key="4">
    <source>
        <dbReference type="Proteomes" id="UP000605986"/>
    </source>
</evidence>
<protein>
    <recommendedName>
        <fullName evidence="2">2EXR domain-containing protein</fullName>
    </recommendedName>
</protein>
<accession>A0A8H4NYM8</accession>
<evidence type="ECO:0000313" key="3">
    <source>
        <dbReference type="EMBL" id="KAF4456089.1"/>
    </source>
</evidence>
<dbReference type="OrthoDB" id="4655872at2759"/>
<sequence>MSAPNLNTAQVGITEQNPSEPVHTQSSSDMKLQTMGTPLKFEIPEDCRTFSPFPRLPPEIRNQIWQSTLDTPGMHFLKIDTDWHPSTGLGKWWLKESHLLQSLSDDEDESVDQMALEVKREIRPTSRVYATLKPLYPTSKADISYYTTLHQQLAKLSVTCNEAASVAKGLTNRSTTVRLNTGRIISLNSFSDVIYLEYVPPDVYEDSIRFHRGLSCSGLDQIRNVAMKYCHKCSPDRIAYPKHLYRFLAQYLPNLEQFYFIDYLGLRKSDLNAVTDRHSFPIDVKAKPGTCRFEGGNRNYFEANDEDWKISHRVFQVQSWLQEQFVKYARTSKLSNHRNPEKVKFGVLACEWNVEPPTEPKRAPTTPVKKGRNKRANSEEHTLRRTRHGSIPLGLSCVVDRLPYEVTAHFPFVFDACGTNNYDFTFSMPYNGFA</sequence>
<reference evidence="3" key="1">
    <citation type="submission" date="2020-01" db="EMBL/GenBank/DDBJ databases">
        <title>Identification and distribution of gene clusters putatively required for synthesis of sphingolipid metabolism inhibitors in phylogenetically diverse species of the filamentous fungus Fusarium.</title>
        <authorList>
            <person name="Kim H.-S."/>
            <person name="Busman M."/>
            <person name="Brown D.W."/>
            <person name="Divon H."/>
            <person name="Uhlig S."/>
            <person name="Proctor R.H."/>
        </authorList>
    </citation>
    <scope>NUCLEOTIDE SEQUENCE</scope>
    <source>
        <strain evidence="3">NRRL 53441</strain>
    </source>
</reference>
<evidence type="ECO:0000259" key="2">
    <source>
        <dbReference type="Pfam" id="PF20150"/>
    </source>
</evidence>
<dbReference type="Pfam" id="PF20150">
    <property type="entry name" value="2EXR"/>
    <property type="match status" value="1"/>
</dbReference>
<dbReference type="EMBL" id="JAADJG010000069">
    <property type="protein sequence ID" value="KAF4456089.1"/>
    <property type="molecule type" value="Genomic_DNA"/>
</dbReference>
<dbReference type="InterPro" id="IPR045518">
    <property type="entry name" value="2EXR"/>
</dbReference>
<name>A0A8H4NYM8_9HYPO</name>
<comment type="caution">
    <text evidence="3">The sequence shown here is derived from an EMBL/GenBank/DDBJ whole genome shotgun (WGS) entry which is preliminary data.</text>
</comment>
<keyword evidence="4" id="KW-1185">Reference proteome</keyword>
<evidence type="ECO:0000256" key="1">
    <source>
        <dbReference type="SAM" id="MobiDB-lite"/>
    </source>
</evidence>
<feature type="region of interest" description="Disordered" evidence="1">
    <location>
        <begin position="1"/>
        <end position="29"/>
    </location>
</feature>
<dbReference type="Proteomes" id="UP000605986">
    <property type="component" value="Unassembled WGS sequence"/>
</dbReference>
<feature type="region of interest" description="Disordered" evidence="1">
    <location>
        <begin position="356"/>
        <end position="384"/>
    </location>
</feature>
<proteinExistence type="predicted"/>
<dbReference type="AlphaFoldDB" id="A0A8H4NYM8"/>